<dbReference type="Pfam" id="PF01451">
    <property type="entry name" value="LMWPc"/>
    <property type="match status" value="1"/>
</dbReference>
<organism evidence="4 5">
    <name type="scientific">Heterorhabditis bacteriophora</name>
    <name type="common">Entomopathogenic nematode worm</name>
    <dbReference type="NCBI Taxonomy" id="37862"/>
    <lineage>
        <taxon>Eukaryota</taxon>
        <taxon>Metazoa</taxon>
        <taxon>Ecdysozoa</taxon>
        <taxon>Nematoda</taxon>
        <taxon>Chromadorea</taxon>
        <taxon>Rhabditida</taxon>
        <taxon>Rhabditina</taxon>
        <taxon>Rhabditomorpha</taxon>
        <taxon>Strongyloidea</taxon>
        <taxon>Heterorhabditidae</taxon>
        <taxon>Heterorhabditis</taxon>
    </lineage>
</organism>
<dbReference type="AlphaFoldDB" id="A0A1I7XKK7"/>
<evidence type="ECO:0000313" key="5">
    <source>
        <dbReference type="WBParaSite" id="Hba_18057"/>
    </source>
</evidence>
<dbReference type="GO" id="GO:0004725">
    <property type="term" value="F:protein tyrosine phosphatase activity"/>
    <property type="evidence" value="ECO:0007669"/>
    <property type="project" value="UniProtKB-EC"/>
</dbReference>
<name>A0A1I7XKK7_HETBA</name>
<dbReference type="InterPro" id="IPR050438">
    <property type="entry name" value="LMW_PTPase"/>
</dbReference>
<accession>A0A1I7XKK7</accession>
<proteinExistence type="predicted"/>
<evidence type="ECO:0000313" key="4">
    <source>
        <dbReference type="Proteomes" id="UP000095283"/>
    </source>
</evidence>
<evidence type="ECO:0000259" key="3">
    <source>
        <dbReference type="Pfam" id="PF01451"/>
    </source>
</evidence>
<dbReference type="InterPro" id="IPR036196">
    <property type="entry name" value="Ptyr_pPase_sf"/>
</dbReference>
<sequence>MDYKHKARVTSTADFRHFDFIFGMDESNIRLILLLFIFFPLYRLLYSLNLNVFSDLRDLEKMIEDSKARIDLLGSYDPEGHSIVRDPYYESGNEMFEEVYHQCVRCCDAFLKQMV</sequence>
<keyword evidence="4" id="KW-1185">Reference proteome</keyword>
<dbReference type="PANTHER" id="PTHR11717">
    <property type="entry name" value="LOW MOLECULAR WEIGHT PROTEIN TYROSINE PHOSPHATASE"/>
    <property type="match status" value="1"/>
</dbReference>
<evidence type="ECO:0000256" key="2">
    <source>
        <dbReference type="SAM" id="Phobius"/>
    </source>
</evidence>
<dbReference type="WBParaSite" id="Hba_18057">
    <property type="protein sequence ID" value="Hba_18057"/>
    <property type="gene ID" value="Hba_18057"/>
</dbReference>
<reference evidence="5" key="1">
    <citation type="submission" date="2016-11" db="UniProtKB">
        <authorList>
            <consortium name="WormBaseParasite"/>
        </authorList>
    </citation>
    <scope>IDENTIFICATION</scope>
</reference>
<dbReference type="PANTHER" id="PTHR11717:SF7">
    <property type="entry name" value="LOW MOLECULAR WEIGHT PHOSPHOTYROSINE PROTEIN PHOSPHATASE"/>
    <property type="match status" value="1"/>
</dbReference>
<evidence type="ECO:0000256" key="1">
    <source>
        <dbReference type="ARBA" id="ARBA00013064"/>
    </source>
</evidence>
<feature type="transmembrane region" description="Helical" evidence="2">
    <location>
        <begin position="31"/>
        <end position="53"/>
    </location>
</feature>
<keyword evidence="2" id="KW-1133">Transmembrane helix</keyword>
<feature type="domain" description="Phosphotyrosine protein phosphatase I" evidence="3">
    <location>
        <begin position="57"/>
        <end position="111"/>
    </location>
</feature>
<dbReference type="SUPFAM" id="SSF52788">
    <property type="entry name" value="Phosphotyrosine protein phosphatases I"/>
    <property type="match status" value="1"/>
</dbReference>
<dbReference type="Proteomes" id="UP000095283">
    <property type="component" value="Unplaced"/>
</dbReference>
<dbReference type="InterPro" id="IPR023485">
    <property type="entry name" value="Ptyr_pPase"/>
</dbReference>
<protein>
    <recommendedName>
        <fullName evidence="1">protein-tyrosine-phosphatase</fullName>
        <ecNumber evidence="1">3.1.3.48</ecNumber>
    </recommendedName>
</protein>
<keyword evidence="2" id="KW-0472">Membrane</keyword>
<dbReference type="Gene3D" id="3.40.50.2300">
    <property type="match status" value="1"/>
</dbReference>
<dbReference type="EC" id="3.1.3.48" evidence="1"/>
<keyword evidence="2" id="KW-0812">Transmembrane</keyword>